<dbReference type="InterPro" id="IPR052958">
    <property type="entry name" value="IFN-induced_PKR_regulator"/>
</dbReference>
<feature type="domain" description="DUF4371" evidence="1">
    <location>
        <begin position="267"/>
        <end position="421"/>
    </location>
</feature>
<gene>
    <name evidence="2" type="ORF">P5673_004006</name>
</gene>
<keyword evidence="3" id="KW-1185">Reference proteome</keyword>
<evidence type="ECO:0000313" key="2">
    <source>
        <dbReference type="EMBL" id="KAK2571415.1"/>
    </source>
</evidence>
<dbReference type="PANTHER" id="PTHR46289">
    <property type="entry name" value="52 KDA REPRESSOR OF THE INHIBITOR OF THE PROTEIN KINASE-LIKE PROTEIN-RELATED"/>
    <property type="match status" value="1"/>
</dbReference>
<reference evidence="2" key="2">
    <citation type="journal article" date="2023" name="Science">
        <title>Genomic signatures of disease resistance in endangered staghorn corals.</title>
        <authorList>
            <person name="Vollmer S.V."/>
            <person name="Selwyn J.D."/>
            <person name="Despard B.A."/>
            <person name="Roesel C.L."/>
        </authorList>
    </citation>
    <scope>NUCLEOTIDE SEQUENCE</scope>
    <source>
        <strain evidence="2">K2</strain>
    </source>
</reference>
<dbReference type="SUPFAM" id="SSF53098">
    <property type="entry name" value="Ribonuclease H-like"/>
    <property type="match status" value="1"/>
</dbReference>
<evidence type="ECO:0000313" key="3">
    <source>
        <dbReference type="Proteomes" id="UP001249851"/>
    </source>
</evidence>
<dbReference type="InterPro" id="IPR012337">
    <property type="entry name" value="RNaseH-like_sf"/>
</dbReference>
<dbReference type="PANTHER" id="PTHR46289:SF14">
    <property type="entry name" value="DUF4371 DOMAIN-CONTAINING PROTEIN"/>
    <property type="match status" value="1"/>
</dbReference>
<dbReference type="Pfam" id="PF14291">
    <property type="entry name" value="DUF4371"/>
    <property type="match status" value="1"/>
</dbReference>
<dbReference type="Proteomes" id="UP001249851">
    <property type="component" value="Unassembled WGS sequence"/>
</dbReference>
<comment type="caution">
    <text evidence="2">The sequence shown here is derived from an EMBL/GenBank/DDBJ whole genome shotgun (WGS) entry which is preliminary data.</text>
</comment>
<organism evidence="2 3">
    <name type="scientific">Acropora cervicornis</name>
    <name type="common">Staghorn coral</name>
    <dbReference type="NCBI Taxonomy" id="6130"/>
    <lineage>
        <taxon>Eukaryota</taxon>
        <taxon>Metazoa</taxon>
        <taxon>Cnidaria</taxon>
        <taxon>Anthozoa</taxon>
        <taxon>Hexacorallia</taxon>
        <taxon>Scleractinia</taxon>
        <taxon>Astrocoeniina</taxon>
        <taxon>Acroporidae</taxon>
        <taxon>Acropora</taxon>
    </lineage>
</organism>
<protein>
    <submittedName>
        <fullName evidence="2">52 kDa repressor of the inhibitor of the protein kinase</fullName>
    </submittedName>
</protein>
<proteinExistence type="predicted"/>
<accession>A0AAD9VEY6</accession>
<sequence>MADVSSLEELLQGTQVEPVTADTEVPCEIIYIHTCSTPQCNPVKSAGYYHDDHNKDQDYIPTNLFSAEVMEEEKDKKKKGPTAAEVSCVVGTLIHGDPVCRKEDCSQYDIGLVFKDICSYSDQDELKFIENVWKPECLNSKRHFVWGWLKRFPWLAYSKSLAGAFCLPCVLFGVQCGRNLNKLDKLYKTPLTLWTSARSRFTKHASGKCEMHTFSVLVMDNFLRIMRRESIPIDQQQITRNHQILKSLFKTIIFCGRNNIALRGPRDDDPQNASLSGNFQALLEFRIDSGDQTLQHHLRTAPRNATYISKTIQNEMITTVGAVKVNNLSQEIRDSKYFSIMSDEAADTSNRENLSVVIRFLDSTKTVREEFVGFYLCEDGTTGAAIKDLIIGPVVDLGISMDDRRGQCYDGAGNMSGRLNGASSLIRAEHDKAIYVHCMNHRLNLCIADTCQLPLVQNMMDVVRKLSESFDNSPKRQQHLINKIRLLMPAANHFVLVNVCRTRWIERIDGMDRIVELLHPVVATLEDISMNTNGPNNGSNWNQNSRNDAQALINAITFPFIITVVIVRHILDLTRPLTLRLQKKAMDLLKAKEEIVLLKAAEEGNNDFTVGVTDMLLMKILRSIRFKKENVILVGTIPALKHELKSLNHFLNPAIDELSALWKGIKVNTHNSPSSPVKIQAAVLCFASDIPAARELCGFLSHSARQGCSHC</sequence>
<evidence type="ECO:0000259" key="1">
    <source>
        <dbReference type="Pfam" id="PF14291"/>
    </source>
</evidence>
<dbReference type="EMBL" id="JARQWQ010000006">
    <property type="protein sequence ID" value="KAK2571415.1"/>
    <property type="molecule type" value="Genomic_DNA"/>
</dbReference>
<reference evidence="2" key="1">
    <citation type="journal article" date="2023" name="G3 (Bethesda)">
        <title>Whole genome assembly and annotation of the endangered Caribbean coral Acropora cervicornis.</title>
        <authorList>
            <person name="Selwyn J.D."/>
            <person name="Vollmer S.V."/>
        </authorList>
    </citation>
    <scope>NUCLEOTIDE SEQUENCE</scope>
    <source>
        <strain evidence="2">K2</strain>
    </source>
</reference>
<dbReference type="AlphaFoldDB" id="A0AAD9VEY6"/>
<name>A0AAD9VEY6_ACRCE</name>
<dbReference type="InterPro" id="IPR025398">
    <property type="entry name" value="DUF4371"/>
</dbReference>